<reference evidence="1 2" key="1">
    <citation type="submission" date="2020-04" db="EMBL/GenBank/DDBJ databases">
        <title>MicrobeNet Type strains.</title>
        <authorList>
            <person name="Nicholson A.C."/>
        </authorList>
    </citation>
    <scope>NUCLEOTIDE SEQUENCE [LARGE SCALE GENOMIC DNA]</scope>
    <source>
        <strain evidence="1 2">DSM 44960</strain>
    </source>
</reference>
<evidence type="ECO:0000313" key="1">
    <source>
        <dbReference type="EMBL" id="NKX90978.1"/>
    </source>
</evidence>
<protein>
    <submittedName>
        <fullName evidence="1">Uncharacterized protein</fullName>
    </submittedName>
</protein>
<dbReference type="Proteomes" id="UP000572007">
    <property type="component" value="Unassembled WGS sequence"/>
</dbReference>
<dbReference type="AlphaFoldDB" id="A0A846WFH1"/>
<sequence>MPIHTPGLPGNIPPADVLWARWALLAAIDATTEAEASTYRTGMWVDHDGLHYEDGGCTWWAMSRVGEGRFVLYGEDESSGVKWHKPPIDMLAGGPDWLPFDELRERAAGYELGCVYWFEDGAWSRAPYPEDLRDDGLSCGMSMFIEREQVLDALSARLLESAGRLDAEGILSDAETRSLTPDRLVDVLRPETPGDEPPDRPAIVRALLLAGIAVPTAQ</sequence>
<name>A0A846WFH1_9NOCA</name>
<dbReference type="RefSeq" id="WP_067643333.1">
    <property type="nucleotide sequence ID" value="NZ_JAAXOM010000008.1"/>
</dbReference>
<keyword evidence="2" id="KW-1185">Reference proteome</keyword>
<dbReference type="EMBL" id="JAAXOM010000008">
    <property type="protein sequence ID" value="NKX90978.1"/>
    <property type="molecule type" value="Genomic_DNA"/>
</dbReference>
<gene>
    <name evidence="1" type="ORF">HGA10_27205</name>
</gene>
<accession>A0A846WFH1</accession>
<proteinExistence type="predicted"/>
<comment type="caution">
    <text evidence="1">The sequence shown here is derived from an EMBL/GenBank/DDBJ whole genome shotgun (WGS) entry which is preliminary data.</text>
</comment>
<organism evidence="1 2">
    <name type="scientific">Nocardia coubleae</name>
    <dbReference type="NCBI Taxonomy" id="356147"/>
    <lineage>
        <taxon>Bacteria</taxon>
        <taxon>Bacillati</taxon>
        <taxon>Actinomycetota</taxon>
        <taxon>Actinomycetes</taxon>
        <taxon>Mycobacteriales</taxon>
        <taxon>Nocardiaceae</taxon>
        <taxon>Nocardia</taxon>
    </lineage>
</organism>
<evidence type="ECO:0000313" key="2">
    <source>
        <dbReference type="Proteomes" id="UP000572007"/>
    </source>
</evidence>